<keyword evidence="4" id="KW-0677">Repeat</keyword>
<dbReference type="SUPFAM" id="SSF49899">
    <property type="entry name" value="Concanavalin A-like lectins/glucanases"/>
    <property type="match status" value="1"/>
</dbReference>
<feature type="region of interest" description="Disordered" evidence="11">
    <location>
        <begin position="984"/>
        <end position="1052"/>
    </location>
</feature>
<feature type="domain" description="EGF-like" evidence="13">
    <location>
        <begin position="778"/>
        <end position="818"/>
    </location>
</feature>
<dbReference type="Pfam" id="PF02412">
    <property type="entry name" value="TSP_3"/>
    <property type="match status" value="6"/>
</dbReference>
<feature type="disulfide bond" evidence="9">
    <location>
        <begin position="789"/>
        <end position="806"/>
    </location>
</feature>
<proteinExistence type="inferred from homology"/>
<evidence type="ECO:0000256" key="3">
    <source>
        <dbReference type="ARBA" id="ARBA00022729"/>
    </source>
</evidence>
<evidence type="ECO:0000259" key="13">
    <source>
        <dbReference type="PROSITE" id="PS50026"/>
    </source>
</evidence>
<dbReference type="SUPFAM" id="SSF57184">
    <property type="entry name" value="Growth factor receptor domain"/>
    <property type="match status" value="1"/>
</dbReference>
<comment type="caution">
    <text evidence="15">The sequence shown here is derived from an EMBL/GenBank/DDBJ whole genome shotgun (WGS) entry which is preliminary data.</text>
</comment>
<keyword evidence="3 12" id="KW-0732">Signal</keyword>
<dbReference type="OrthoDB" id="14563at2759"/>
<dbReference type="InterPro" id="IPR013320">
    <property type="entry name" value="ConA-like_dom_sf"/>
</dbReference>
<feature type="repeat" description="TSP type-3" evidence="10">
    <location>
        <begin position="854"/>
        <end position="889"/>
    </location>
</feature>
<dbReference type="InterPro" id="IPR001881">
    <property type="entry name" value="EGF-like_Ca-bd_dom"/>
</dbReference>
<dbReference type="PANTHER" id="PTHR10199">
    <property type="entry name" value="THROMBOSPONDIN"/>
    <property type="match status" value="1"/>
</dbReference>
<evidence type="ECO:0000256" key="5">
    <source>
        <dbReference type="ARBA" id="ARBA00022837"/>
    </source>
</evidence>
<evidence type="ECO:0000256" key="6">
    <source>
        <dbReference type="ARBA" id="ARBA00022889"/>
    </source>
</evidence>
<evidence type="ECO:0000313" key="16">
    <source>
        <dbReference type="Proteomes" id="UP000242188"/>
    </source>
</evidence>
<dbReference type="FunFam" id="4.10.1080.10:FF:000004">
    <property type="entry name" value="Cartilage oligomeric matrix protein"/>
    <property type="match status" value="1"/>
</dbReference>
<dbReference type="InterPro" id="IPR003367">
    <property type="entry name" value="Thrombospondin_3-like_rpt"/>
</dbReference>
<dbReference type="FunFam" id="2.10.25.10:FF:000025">
    <property type="entry name" value="Thrombospondin 3"/>
    <property type="match status" value="1"/>
</dbReference>
<dbReference type="Gene3D" id="4.10.1080.10">
    <property type="entry name" value="TSP type-3 repeat"/>
    <property type="match status" value="2"/>
</dbReference>
<evidence type="ECO:0000256" key="7">
    <source>
        <dbReference type="ARBA" id="ARBA00023157"/>
    </source>
</evidence>
<dbReference type="InterPro" id="IPR009030">
    <property type="entry name" value="Growth_fac_rcpt_cys_sf"/>
</dbReference>
<dbReference type="PANTHER" id="PTHR10199:SF100">
    <property type="entry name" value="THROMBOSPONDIN, ISOFORM A"/>
    <property type="match status" value="1"/>
</dbReference>
<evidence type="ECO:0000256" key="10">
    <source>
        <dbReference type="PROSITE-ProRule" id="PRU00634"/>
    </source>
</evidence>
<dbReference type="InterPro" id="IPR008859">
    <property type="entry name" value="Thrombospondin_C"/>
</dbReference>
<evidence type="ECO:0000313" key="15">
    <source>
        <dbReference type="EMBL" id="OWF46247.1"/>
    </source>
</evidence>
<dbReference type="PROSITE" id="PS51236">
    <property type="entry name" value="TSP_CTER"/>
    <property type="match status" value="1"/>
</dbReference>
<keyword evidence="5 10" id="KW-0106">Calcium</keyword>
<evidence type="ECO:0000259" key="14">
    <source>
        <dbReference type="PROSITE" id="PS51236"/>
    </source>
</evidence>
<dbReference type="InterPro" id="IPR028974">
    <property type="entry name" value="TSP_type-3_rpt"/>
</dbReference>
<protein>
    <submittedName>
        <fullName evidence="15">Thrombospondin-4</fullName>
    </submittedName>
</protein>
<feature type="domain" description="EGF-like" evidence="13">
    <location>
        <begin position="677"/>
        <end position="715"/>
    </location>
</feature>
<feature type="signal peptide" evidence="12">
    <location>
        <begin position="1"/>
        <end position="20"/>
    </location>
</feature>
<sequence>MTCSPLLRCLFLGFICSVFAQVHQVTDENTGPAFILNSDLYLSGLVKSQDGLFGIFRAENSELGTNLVIYVDFNTHEVVIRMRSRDSRSYKLTFPVQELQQRESFRLIIHLSRLGSTSNGIAIYINCELIAQDNTEVPLTEGLLGEPTVTKDDAFNLYTSPSVEAVFDNQGCDVIPDRILTLPTRPDTDNIANEVPLRPPPVNRNYYDGDDRLTRDRNSYNEVPVAVPQPDYHQFQTLATTMRDLGYTVRQLQREIQMQTTETRYLRETLRQCSMCRGPTTVLSQQDRRRELPLPPKRTCALNPCFRGVRCVDSQRGFRCGACPRGYLGNGMRCELPPTCAIKPCFEGVTCEDTRAGYQCGPCPPGMTGDGRRGSCRVIRIGCETNPCFRGVDCADTLEGFRCGPCPPGMTGDGRRSGCHVTRIGCETSPCSPEVECVDTLEGFNCGPCPPGTTGDGLKGGCQVIRIGCEIDPCYNGVECIDTLEGFVCGPCPPGTTGNGLKDGCQVIRIGCEIDPCYNGVECIDTLEGFICGPCPPGMTGDGLKGGCQVIRIGCEIDPCYNGVECIDTLEGFDCGPCPPGMTGDGLKGGGQVIRIGCETDPCYNGVECIDTLEGFVCGPCPPGMTGDGLSDGCVIVRIGCNVSPCFPGVKCTDTDEGFLCGHCPIGFQGNGTVCTNVNECEHHNPCSDLAECIDTVPGFRCSDCPAGYIGNDVGGFGVEMAQNQTQVCEDIDECVTLDEMTGGCTEHSVCVNTVGSFVCGDCDDGFIGNQTFGCRKLGTQCPDGISECDINARCILRRGIKGFVCQCGIGYAGDGFVCGKDTDVDSWPDKTIACTGGRCKRDNCPLTPNSGQEDTDSDGIGDACDDDIDNDGIINSPDNCPYVSNPNQADDDTSDIQGDACDNCPRVPNADQMDTDGDGIGDICDPDKDNDGVFNQDDNCELVGNPDQLDTDGDKYGDACDNCPLVPNMDQIDSDNDLIGDLCDTNADDDQDGVQNTDDNCPDIANSDQTDTDGDGKGNSCDDDDDNDDVLDEEDNCPLVANPDQTDTDDDFIGDACQYDSDGDGYPDAEDVCPDNGQIHSTDFRAFHTIILDPVGDSQIDPNWVILNEGAEIVQTMNSDPGIAVSYTKFSGVDFSGTFFINSEVDDDYAGFIFSYQDNAHFYVVMWKKATQTYWHPTPFRAVAEPGIQLKLVKSETGPGEILRNALWHTGDTKGQVKLLWVDPRNIGWKEKTAYRWELIHRPEIGLIRVLFFEEASLVADSGNIFDNTLRGGKLGVFCFSQEMVIWSDLVYRCNEYVPDALLNEGADPLEPGTDLDEELKKANS</sequence>
<dbReference type="STRING" id="6573.A0A210QBY4"/>
<dbReference type="FunFam" id="4.10.1080.10:FF:000001">
    <property type="entry name" value="Thrombospondin 3"/>
    <property type="match status" value="1"/>
</dbReference>
<dbReference type="SMART" id="SM00179">
    <property type="entry name" value="EGF_CA"/>
    <property type="match status" value="11"/>
</dbReference>
<dbReference type="InterPro" id="IPR017897">
    <property type="entry name" value="Thrombospondin_3_rpt"/>
</dbReference>
<gene>
    <name evidence="15" type="ORF">KP79_PYT15467</name>
</gene>
<dbReference type="GO" id="GO:0007155">
    <property type="term" value="P:cell adhesion"/>
    <property type="evidence" value="ECO:0007669"/>
    <property type="project" value="UniProtKB-KW"/>
</dbReference>
<accession>A0A210QBY4</accession>
<evidence type="ECO:0000256" key="4">
    <source>
        <dbReference type="ARBA" id="ARBA00022737"/>
    </source>
</evidence>
<feature type="repeat" description="TSP type-3" evidence="10">
    <location>
        <begin position="1011"/>
        <end position="1046"/>
    </location>
</feature>
<dbReference type="Pfam" id="PF05735">
    <property type="entry name" value="TSP_C"/>
    <property type="match status" value="1"/>
</dbReference>
<reference evidence="15 16" key="1">
    <citation type="journal article" date="2017" name="Nat. Ecol. Evol.">
        <title>Scallop genome provides insights into evolution of bilaterian karyotype and development.</title>
        <authorList>
            <person name="Wang S."/>
            <person name="Zhang J."/>
            <person name="Jiao W."/>
            <person name="Li J."/>
            <person name="Xun X."/>
            <person name="Sun Y."/>
            <person name="Guo X."/>
            <person name="Huan P."/>
            <person name="Dong B."/>
            <person name="Zhang L."/>
            <person name="Hu X."/>
            <person name="Sun X."/>
            <person name="Wang J."/>
            <person name="Zhao C."/>
            <person name="Wang Y."/>
            <person name="Wang D."/>
            <person name="Huang X."/>
            <person name="Wang R."/>
            <person name="Lv J."/>
            <person name="Li Y."/>
            <person name="Zhang Z."/>
            <person name="Liu B."/>
            <person name="Lu W."/>
            <person name="Hui Y."/>
            <person name="Liang J."/>
            <person name="Zhou Z."/>
            <person name="Hou R."/>
            <person name="Li X."/>
            <person name="Liu Y."/>
            <person name="Li H."/>
            <person name="Ning X."/>
            <person name="Lin Y."/>
            <person name="Zhao L."/>
            <person name="Xing Q."/>
            <person name="Dou J."/>
            <person name="Li Y."/>
            <person name="Mao J."/>
            <person name="Guo H."/>
            <person name="Dou H."/>
            <person name="Li T."/>
            <person name="Mu C."/>
            <person name="Jiang W."/>
            <person name="Fu Q."/>
            <person name="Fu X."/>
            <person name="Miao Y."/>
            <person name="Liu J."/>
            <person name="Yu Q."/>
            <person name="Li R."/>
            <person name="Liao H."/>
            <person name="Li X."/>
            <person name="Kong Y."/>
            <person name="Jiang Z."/>
            <person name="Chourrout D."/>
            <person name="Li R."/>
            <person name="Bao Z."/>
        </authorList>
    </citation>
    <scope>NUCLEOTIDE SEQUENCE [LARGE SCALE GENOMIC DNA]</scope>
    <source>
        <strain evidence="15 16">PY_sf001</strain>
    </source>
</reference>
<name>A0A210QBY4_MIZYE</name>
<dbReference type="SMART" id="SM00181">
    <property type="entry name" value="EGF"/>
    <property type="match status" value="12"/>
</dbReference>
<keyword evidence="2 9" id="KW-0245">EGF-like domain</keyword>
<feature type="region of interest" description="Disordered" evidence="11">
    <location>
        <begin position="185"/>
        <end position="211"/>
    </location>
</feature>
<dbReference type="PROSITE" id="PS51234">
    <property type="entry name" value="TSP3"/>
    <property type="match status" value="3"/>
</dbReference>
<feature type="repeat" description="TSP type-3" evidence="10">
    <location>
        <begin position="914"/>
        <end position="949"/>
    </location>
</feature>
<organism evidence="15 16">
    <name type="scientific">Mizuhopecten yessoensis</name>
    <name type="common">Japanese scallop</name>
    <name type="synonym">Patinopecten yessoensis</name>
    <dbReference type="NCBI Taxonomy" id="6573"/>
    <lineage>
        <taxon>Eukaryota</taxon>
        <taxon>Metazoa</taxon>
        <taxon>Spiralia</taxon>
        <taxon>Lophotrochozoa</taxon>
        <taxon>Mollusca</taxon>
        <taxon>Bivalvia</taxon>
        <taxon>Autobranchia</taxon>
        <taxon>Pteriomorphia</taxon>
        <taxon>Pectinida</taxon>
        <taxon>Pectinoidea</taxon>
        <taxon>Pectinidae</taxon>
        <taxon>Mizuhopecten</taxon>
    </lineage>
</organism>
<dbReference type="InterPro" id="IPR024731">
    <property type="entry name" value="NELL2-like_EGF"/>
</dbReference>
<dbReference type="Gene3D" id="2.10.25.10">
    <property type="entry name" value="Laminin"/>
    <property type="match status" value="12"/>
</dbReference>
<evidence type="ECO:0000256" key="8">
    <source>
        <dbReference type="ARBA" id="ARBA00023180"/>
    </source>
</evidence>
<evidence type="ECO:0000256" key="12">
    <source>
        <dbReference type="SAM" id="SignalP"/>
    </source>
</evidence>
<evidence type="ECO:0000256" key="9">
    <source>
        <dbReference type="PROSITE-ProRule" id="PRU00076"/>
    </source>
</evidence>
<dbReference type="PROSITE" id="PS50026">
    <property type="entry name" value="EGF_3"/>
    <property type="match status" value="3"/>
</dbReference>
<keyword evidence="6" id="KW-0130">Cell adhesion</keyword>
<evidence type="ECO:0000256" key="11">
    <source>
        <dbReference type="SAM" id="MobiDB-lite"/>
    </source>
</evidence>
<dbReference type="CDD" id="cd00054">
    <property type="entry name" value="EGF_CA"/>
    <property type="match status" value="2"/>
</dbReference>
<dbReference type="Proteomes" id="UP000242188">
    <property type="component" value="Unassembled WGS sequence"/>
</dbReference>
<dbReference type="FunFam" id="2.10.25.10:FF:000027">
    <property type="entry name" value="Thrombospondin 3"/>
    <property type="match status" value="1"/>
</dbReference>
<evidence type="ECO:0000256" key="1">
    <source>
        <dbReference type="ARBA" id="ARBA00009456"/>
    </source>
</evidence>
<keyword evidence="7 9" id="KW-1015">Disulfide bond</keyword>
<comment type="similarity">
    <text evidence="1">Belongs to the thrombospondin family.</text>
</comment>
<evidence type="ECO:0000256" key="2">
    <source>
        <dbReference type="ARBA" id="ARBA00022536"/>
    </source>
</evidence>
<comment type="caution">
    <text evidence="9">Lacks conserved residue(s) required for the propagation of feature annotation.</text>
</comment>
<dbReference type="EMBL" id="NEDP02004226">
    <property type="protein sequence ID" value="OWF46247.1"/>
    <property type="molecule type" value="Genomic_DNA"/>
</dbReference>
<feature type="domain" description="TSP C-terminal" evidence="14">
    <location>
        <begin position="1086"/>
        <end position="1300"/>
    </location>
</feature>
<feature type="compositionally biased region" description="Acidic residues" evidence="11">
    <location>
        <begin position="1022"/>
        <end position="1037"/>
    </location>
</feature>
<dbReference type="InterPro" id="IPR000742">
    <property type="entry name" value="EGF"/>
</dbReference>
<dbReference type="GO" id="GO:0005576">
    <property type="term" value="C:extracellular region"/>
    <property type="evidence" value="ECO:0007669"/>
    <property type="project" value="InterPro"/>
</dbReference>
<dbReference type="Gene3D" id="2.60.120.200">
    <property type="match status" value="1"/>
</dbReference>
<keyword evidence="8" id="KW-0325">Glycoprotein</keyword>
<dbReference type="Pfam" id="PF12947">
    <property type="entry name" value="EGF_3"/>
    <property type="match status" value="1"/>
</dbReference>
<dbReference type="SUPFAM" id="SSF103647">
    <property type="entry name" value="TSP type-3 repeat"/>
    <property type="match status" value="3"/>
</dbReference>
<keyword evidence="16" id="KW-1185">Reference proteome</keyword>
<dbReference type="InterPro" id="IPR018097">
    <property type="entry name" value="EGF_Ca-bd_CS"/>
</dbReference>
<dbReference type="FunFam" id="2.60.120.200:FF:000002">
    <property type="entry name" value="Thrombospondin 3"/>
    <property type="match status" value="1"/>
</dbReference>
<feature type="chain" id="PRO_5012894260" evidence="12">
    <location>
        <begin position="21"/>
        <end position="1326"/>
    </location>
</feature>
<dbReference type="GO" id="GO:0005509">
    <property type="term" value="F:calcium ion binding"/>
    <property type="evidence" value="ECO:0007669"/>
    <property type="project" value="UniProtKB-UniRule"/>
</dbReference>
<feature type="domain" description="EGF-like" evidence="13">
    <location>
        <begin position="296"/>
        <end position="335"/>
    </location>
</feature>
<dbReference type="PROSITE" id="PS01187">
    <property type="entry name" value="EGF_CA"/>
    <property type="match status" value="1"/>
</dbReference>